<keyword evidence="8" id="KW-1185">Reference proteome</keyword>
<name>A0A4Q7N3V1_9BACT</name>
<feature type="transmembrane region" description="Helical" evidence="6">
    <location>
        <begin position="258"/>
        <end position="277"/>
    </location>
</feature>
<dbReference type="EMBL" id="SGXA01000001">
    <property type="protein sequence ID" value="RZS75650.1"/>
    <property type="molecule type" value="Genomic_DNA"/>
</dbReference>
<evidence type="ECO:0000256" key="2">
    <source>
        <dbReference type="ARBA" id="ARBA00022475"/>
    </source>
</evidence>
<dbReference type="Pfam" id="PF01040">
    <property type="entry name" value="UbiA"/>
    <property type="match status" value="1"/>
</dbReference>
<protein>
    <submittedName>
        <fullName evidence="7">4-hydroxybenzoate polyprenyltransferase</fullName>
    </submittedName>
</protein>
<dbReference type="GO" id="GO:0016020">
    <property type="term" value="C:membrane"/>
    <property type="evidence" value="ECO:0007669"/>
    <property type="project" value="UniProtKB-SubCell"/>
</dbReference>
<evidence type="ECO:0000256" key="6">
    <source>
        <dbReference type="SAM" id="Phobius"/>
    </source>
</evidence>
<dbReference type="InterPro" id="IPR044878">
    <property type="entry name" value="UbiA_sf"/>
</dbReference>
<dbReference type="PANTHER" id="PTHR42723:SF1">
    <property type="entry name" value="CHLOROPHYLL SYNTHASE, CHLOROPLASTIC"/>
    <property type="match status" value="1"/>
</dbReference>
<feature type="transmembrane region" description="Helical" evidence="6">
    <location>
        <begin position="93"/>
        <end position="112"/>
    </location>
</feature>
<feature type="transmembrane region" description="Helical" evidence="6">
    <location>
        <begin position="184"/>
        <end position="201"/>
    </location>
</feature>
<keyword evidence="3 6" id="KW-0812">Transmembrane</keyword>
<evidence type="ECO:0000313" key="8">
    <source>
        <dbReference type="Proteomes" id="UP000293874"/>
    </source>
</evidence>
<evidence type="ECO:0000256" key="4">
    <source>
        <dbReference type="ARBA" id="ARBA00022989"/>
    </source>
</evidence>
<dbReference type="Gene3D" id="1.10.357.140">
    <property type="entry name" value="UbiA prenyltransferase"/>
    <property type="match status" value="1"/>
</dbReference>
<sequence length="314" mass="36181">MKLLTAFLRLIRTLNLLFIAVTQLLFYYCIVVPVFAQANATLPLTFPLFIILMTASVLIAAGGYIINDYFDRNIDQVNKPGKLVVEKIINRRWVIWWHMVLSVAGIILSLYVAWKTRAWWLAFVNTGCVIALWFYSTNFKRKLLSGNIIISLLTAWVVLVVGFLSHYLATIKPDIWLGYNASKLMRLTFLYGGFAFIISLIREVIKDIEDMHGDARYGCRTMPIVWGIQSSKVFVATWMVVLIAALVIVQAYTLPFKWWWSLIYCITLVIIPLIYIFRKLFPAQSPQDFHSLSSWVKLVMATGIFSMVFFKIYS</sequence>
<gene>
    <name evidence="7" type="ORF">EV199_1522</name>
</gene>
<dbReference type="Gene3D" id="1.20.120.1780">
    <property type="entry name" value="UbiA prenyltransferase"/>
    <property type="match status" value="1"/>
</dbReference>
<dbReference type="GO" id="GO:0016765">
    <property type="term" value="F:transferase activity, transferring alkyl or aryl (other than methyl) groups"/>
    <property type="evidence" value="ECO:0007669"/>
    <property type="project" value="InterPro"/>
</dbReference>
<dbReference type="CDD" id="cd13961">
    <property type="entry name" value="PT_UbiA_DGGGPS"/>
    <property type="match status" value="1"/>
</dbReference>
<organism evidence="7 8">
    <name type="scientific">Pseudobacter ginsenosidimutans</name>
    <dbReference type="NCBI Taxonomy" id="661488"/>
    <lineage>
        <taxon>Bacteria</taxon>
        <taxon>Pseudomonadati</taxon>
        <taxon>Bacteroidota</taxon>
        <taxon>Chitinophagia</taxon>
        <taxon>Chitinophagales</taxon>
        <taxon>Chitinophagaceae</taxon>
        <taxon>Pseudobacter</taxon>
    </lineage>
</organism>
<comment type="subcellular location">
    <subcellularLocation>
        <location evidence="1">Membrane</location>
        <topology evidence="1">Multi-pass membrane protein</topology>
    </subcellularLocation>
</comment>
<feature type="transmembrane region" description="Helical" evidence="6">
    <location>
        <begin position="48"/>
        <end position="66"/>
    </location>
</feature>
<keyword evidence="4 6" id="KW-1133">Transmembrane helix</keyword>
<keyword evidence="7" id="KW-0808">Transferase</keyword>
<dbReference type="InterPro" id="IPR050475">
    <property type="entry name" value="Prenyltransferase_related"/>
</dbReference>
<dbReference type="PANTHER" id="PTHR42723">
    <property type="entry name" value="CHLOROPHYLL SYNTHASE"/>
    <property type="match status" value="1"/>
</dbReference>
<evidence type="ECO:0000256" key="5">
    <source>
        <dbReference type="ARBA" id="ARBA00023136"/>
    </source>
</evidence>
<keyword evidence="2" id="KW-1003">Cell membrane</keyword>
<feature type="transmembrane region" description="Helical" evidence="6">
    <location>
        <begin position="148"/>
        <end position="169"/>
    </location>
</feature>
<dbReference type="OrthoDB" id="9811562at2"/>
<dbReference type="NCBIfam" id="NF009513">
    <property type="entry name" value="PRK12872.1-3"/>
    <property type="match status" value="1"/>
</dbReference>
<accession>A0A4Q7N3V1</accession>
<comment type="caution">
    <text evidence="7">The sequence shown here is derived from an EMBL/GenBank/DDBJ whole genome shotgun (WGS) entry which is preliminary data.</text>
</comment>
<proteinExistence type="predicted"/>
<evidence type="ECO:0000256" key="1">
    <source>
        <dbReference type="ARBA" id="ARBA00004141"/>
    </source>
</evidence>
<keyword evidence="5 6" id="KW-0472">Membrane</keyword>
<dbReference type="InterPro" id="IPR000537">
    <property type="entry name" value="UbiA_prenyltransferase"/>
</dbReference>
<dbReference type="AlphaFoldDB" id="A0A4Q7N3V1"/>
<feature type="transmembrane region" description="Helical" evidence="6">
    <location>
        <begin position="289"/>
        <end position="313"/>
    </location>
</feature>
<evidence type="ECO:0000313" key="7">
    <source>
        <dbReference type="EMBL" id="RZS75650.1"/>
    </source>
</evidence>
<feature type="transmembrane region" description="Helical" evidence="6">
    <location>
        <begin position="12"/>
        <end position="36"/>
    </location>
</feature>
<dbReference type="RefSeq" id="WP_130539999.1">
    <property type="nucleotide sequence ID" value="NZ_CP042431.1"/>
</dbReference>
<reference evidence="7 8" key="1">
    <citation type="submission" date="2019-02" db="EMBL/GenBank/DDBJ databases">
        <title>Genomic Encyclopedia of Type Strains, Phase IV (KMG-IV): sequencing the most valuable type-strain genomes for metagenomic binning, comparative biology and taxonomic classification.</title>
        <authorList>
            <person name="Goeker M."/>
        </authorList>
    </citation>
    <scope>NUCLEOTIDE SEQUENCE [LARGE SCALE GENOMIC DNA]</scope>
    <source>
        <strain evidence="7 8">DSM 18116</strain>
    </source>
</reference>
<feature type="transmembrane region" description="Helical" evidence="6">
    <location>
        <begin position="233"/>
        <end position="252"/>
    </location>
</feature>
<evidence type="ECO:0000256" key="3">
    <source>
        <dbReference type="ARBA" id="ARBA00022692"/>
    </source>
</evidence>
<dbReference type="Proteomes" id="UP000293874">
    <property type="component" value="Unassembled WGS sequence"/>
</dbReference>
<feature type="transmembrane region" description="Helical" evidence="6">
    <location>
        <begin position="118"/>
        <end position="136"/>
    </location>
</feature>